<dbReference type="GO" id="GO:0005737">
    <property type="term" value="C:cytoplasm"/>
    <property type="evidence" value="ECO:0007669"/>
    <property type="project" value="TreeGrafter"/>
</dbReference>
<dbReference type="Gene3D" id="3.40.50.880">
    <property type="match status" value="1"/>
</dbReference>
<dbReference type="EMBL" id="QPID01000002">
    <property type="protein sequence ID" value="RCU51771.1"/>
    <property type="molecule type" value="Genomic_DNA"/>
</dbReference>
<feature type="chain" id="PRO_5016917809" evidence="4">
    <location>
        <begin position="20"/>
        <end position="366"/>
    </location>
</feature>
<dbReference type="Pfam" id="PF01965">
    <property type="entry name" value="DJ-1_PfpI"/>
    <property type="match status" value="1"/>
</dbReference>
<protein>
    <submittedName>
        <fullName evidence="6">Type 1 glutamine amidotransferase domain-containing protein</fullName>
    </submittedName>
</protein>
<dbReference type="OrthoDB" id="9792284at2"/>
<accession>A0A368NR74</accession>
<keyword evidence="7" id="KW-1185">Reference proteome</keyword>
<evidence type="ECO:0000256" key="1">
    <source>
        <dbReference type="ARBA" id="ARBA00023016"/>
    </source>
</evidence>
<evidence type="ECO:0000256" key="3">
    <source>
        <dbReference type="ARBA" id="ARBA00038493"/>
    </source>
</evidence>
<dbReference type="Proteomes" id="UP000252558">
    <property type="component" value="Unassembled WGS sequence"/>
</dbReference>
<dbReference type="InterPro" id="IPR029062">
    <property type="entry name" value="Class_I_gatase-like"/>
</dbReference>
<comment type="caution">
    <text evidence="6">The sequence shown here is derived from an EMBL/GenBank/DDBJ whole genome shotgun (WGS) entry which is preliminary data.</text>
</comment>
<evidence type="ECO:0000313" key="6">
    <source>
        <dbReference type="EMBL" id="RCU51771.1"/>
    </source>
</evidence>
<dbReference type="CDD" id="cd03141">
    <property type="entry name" value="GATase1_Hsp31_like"/>
    <property type="match status" value="1"/>
</dbReference>
<proteinExistence type="inferred from homology"/>
<keyword evidence="4" id="KW-0732">Signal</keyword>
<keyword evidence="6" id="KW-0315">Glutamine amidotransferase</keyword>
<dbReference type="RefSeq" id="WP_114337200.1">
    <property type="nucleotide sequence ID" value="NZ_QPID01000002.1"/>
</dbReference>
<dbReference type="GO" id="GO:0019243">
    <property type="term" value="P:methylglyoxal catabolic process to D-lactate via S-lactoyl-glutathione"/>
    <property type="evidence" value="ECO:0007669"/>
    <property type="project" value="TreeGrafter"/>
</dbReference>
<dbReference type="GO" id="GO:0019172">
    <property type="term" value="F:glyoxalase III activity"/>
    <property type="evidence" value="ECO:0007669"/>
    <property type="project" value="TreeGrafter"/>
</dbReference>
<evidence type="ECO:0000256" key="2">
    <source>
        <dbReference type="ARBA" id="ARBA00023239"/>
    </source>
</evidence>
<evidence type="ECO:0000256" key="4">
    <source>
        <dbReference type="SAM" id="SignalP"/>
    </source>
</evidence>
<dbReference type="SUPFAM" id="SSF52317">
    <property type="entry name" value="Class I glutamine amidotransferase-like"/>
    <property type="match status" value="1"/>
</dbReference>
<dbReference type="PANTHER" id="PTHR48094">
    <property type="entry name" value="PROTEIN/NUCLEIC ACID DEGLYCASE DJ-1-RELATED"/>
    <property type="match status" value="1"/>
</dbReference>
<keyword evidence="1" id="KW-0346">Stress response</keyword>
<dbReference type="InterPro" id="IPR050325">
    <property type="entry name" value="Prot/Nucl_acid_deglycase"/>
</dbReference>
<evidence type="ECO:0000313" key="7">
    <source>
        <dbReference type="Proteomes" id="UP000252558"/>
    </source>
</evidence>
<feature type="domain" description="DJ-1/PfpI" evidence="5">
    <location>
        <begin position="46"/>
        <end position="233"/>
    </location>
</feature>
<sequence length="366" mass="40445">MKKSFYSLLALILFTVSFAAYSDTRVALLISGYGNESDGNISYDLEELAQTYLVLANNGITLDIVSPIGGAVPVHNKKDDLEYIQRFKQQTPALSQLANTLSAKQALTQEYQGLMVIGGDGAMFDLPFDKDTQTLVTQFAHQNKPIAAVCHGPAALLNIKQTSGEYFVKGKRVNSFTLKEEHAFSAELLGKFPFMLQTELETRGAIFQSNAPMLPFVAEDGQLITAQNPMSVAKAADALVVKLGLTPKTRTLYRDEATFQLISRARTEGAFIIDIALASAKESYNLNYMALYGFYAYQLADTPEQKIVELEIMARIGKQFSHPKYSLALISAYLEQGYVEQAKSEKKLLMSAFPKTELPETVKQLN</sequence>
<feature type="signal peptide" evidence="4">
    <location>
        <begin position="1"/>
        <end position="19"/>
    </location>
</feature>
<keyword evidence="6" id="KW-0808">Transferase</keyword>
<dbReference type="InterPro" id="IPR002818">
    <property type="entry name" value="DJ-1/PfpI"/>
</dbReference>
<dbReference type="AlphaFoldDB" id="A0A368NR74"/>
<evidence type="ECO:0000259" key="5">
    <source>
        <dbReference type="Pfam" id="PF01965"/>
    </source>
</evidence>
<reference evidence="6 7" key="1">
    <citation type="submission" date="2018-07" db="EMBL/GenBank/DDBJ databases">
        <title>Corallincola holothuriorum sp. nov., a new facultative anaerobe isolated from sea cucumber Apostichopus japonicus.</title>
        <authorList>
            <person name="Xia H."/>
        </authorList>
    </citation>
    <scope>NUCLEOTIDE SEQUENCE [LARGE SCALE GENOMIC DNA]</scope>
    <source>
        <strain evidence="6 7">C4</strain>
    </source>
</reference>
<keyword evidence="2" id="KW-0456">Lyase</keyword>
<dbReference type="GO" id="GO:0016740">
    <property type="term" value="F:transferase activity"/>
    <property type="evidence" value="ECO:0007669"/>
    <property type="project" value="UniProtKB-KW"/>
</dbReference>
<organism evidence="6 7">
    <name type="scientific">Corallincola holothuriorum</name>
    <dbReference type="NCBI Taxonomy" id="2282215"/>
    <lineage>
        <taxon>Bacteria</taxon>
        <taxon>Pseudomonadati</taxon>
        <taxon>Pseudomonadota</taxon>
        <taxon>Gammaproteobacteria</taxon>
        <taxon>Alteromonadales</taxon>
        <taxon>Psychromonadaceae</taxon>
        <taxon>Corallincola</taxon>
    </lineage>
</organism>
<dbReference type="PANTHER" id="PTHR48094:SF11">
    <property type="entry name" value="GLUTATHIONE-INDEPENDENT GLYOXALASE HSP31-RELATED"/>
    <property type="match status" value="1"/>
</dbReference>
<comment type="similarity">
    <text evidence="3">Belongs to the peptidase C56 family. HSP31-like subfamily.</text>
</comment>
<gene>
    <name evidence="6" type="ORF">DU002_04695</name>
</gene>
<name>A0A368NR74_9GAMM</name>